<dbReference type="PROSITE" id="PS00557">
    <property type="entry name" value="FMN_HYDROXY_ACID_DH_1"/>
    <property type="match status" value="1"/>
</dbReference>
<protein>
    <recommendedName>
        <fullName evidence="3">FMN hydroxy acid dehydrogenase domain-containing protein</fullName>
    </recommendedName>
</protein>
<comment type="cofactor">
    <cofactor evidence="1">
        <name>FMN</name>
        <dbReference type="ChEBI" id="CHEBI:58210"/>
    </cofactor>
</comment>
<dbReference type="STRING" id="135208.A0A4Y9ZPX4"/>
<dbReference type="InterPro" id="IPR037396">
    <property type="entry name" value="FMN_HAD"/>
</dbReference>
<sequence>MIHDIPCSPLGHPLFPFPFYPSVLQSRIERGDKEAAEAHTLGKLLLQETNSGEFKTWDQLKLLQDNWDGPIILKGIQHVDDAIKAIDVGISGIIISNHGGRQVDGALPSIIALENITADQRVQDTQRAGKFTVLFDSGIRTGSDVLKAIALGAQAVLVARPFMYGLAINGETGVEEVLRGLLADTEISLGLSGYKDINDIWYKKEDFMIKVLLFVTIRPPWATISIANYIAKRINTFNPTPEKPFVLGLPTGSPPIPTYKALIKLVKEGKLSYVHGTVLVH</sequence>
<dbReference type="InterPro" id="IPR037171">
    <property type="entry name" value="NagB/RpiA_transferase-like"/>
</dbReference>
<dbReference type="PANTHER" id="PTHR10578">
    <property type="entry name" value="S -2-HYDROXY-ACID OXIDASE-RELATED"/>
    <property type="match status" value="1"/>
</dbReference>
<dbReference type="SUPFAM" id="SSF100950">
    <property type="entry name" value="NagB/RpiA/CoA transferase-like"/>
    <property type="match status" value="1"/>
</dbReference>
<organism evidence="4 5">
    <name type="scientific">Hericium alpestre</name>
    <dbReference type="NCBI Taxonomy" id="135208"/>
    <lineage>
        <taxon>Eukaryota</taxon>
        <taxon>Fungi</taxon>
        <taxon>Dikarya</taxon>
        <taxon>Basidiomycota</taxon>
        <taxon>Agaricomycotina</taxon>
        <taxon>Agaricomycetes</taxon>
        <taxon>Russulales</taxon>
        <taxon>Hericiaceae</taxon>
        <taxon>Hericium</taxon>
    </lineage>
</organism>
<keyword evidence="2" id="KW-0560">Oxidoreductase</keyword>
<dbReference type="InterPro" id="IPR000262">
    <property type="entry name" value="FMN-dep_DH"/>
</dbReference>
<reference evidence="4 5" key="1">
    <citation type="submission" date="2019-02" db="EMBL/GenBank/DDBJ databases">
        <title>Genome sequencing of the rare red list fungi Hericium alpestre (H. flagellum).</title>
        <authorList>
            <person name="Buettner E."/>
            <person name="Kellner H."/>
        </authorList>
    </citation>
    <scope>NUCLEOTIDE SEQUENCE [LARGE SCALE GENOMIC DNA]</scope>
    <source>
        <strain evidence="4 5">DSM 108284</strain>
    </source>
</reference>
<evidence type="ECO:0000256" key="1">
    <source>
        <dbReference type="ARBA" id="ARBA00001917"/>
    </source>
</evidence>
<dbReference type="Gene3D" id="3.40.50.1360">
    <property type="match status" value="1"/>
</dbReference>
<accession>A0A4Y9ZPX4</accession>
<dbReference type="Gene3D" id="3.20.20.70">
    <property type="entry name" value="Aldolase class I"/>
    <property type="match status" value="1"/>
</dbReference>
<dbReference type="PROSITE" id="PS51349">
    <property type="entry name" value="FMN_HYDROXY_ACID_DH_2"/>
    <property type="match status" value="1"/>
</dbReference>
<comment type="caution">
    <text evidence="4">The sequence shown here is derived from an EMBL/GenBank/DDBJ whole genome shotgun (WGS) entry which is preliminary data.</text>
</comment>
<evidence type="ECO:0000256" key="2">
    <source>
        <dbReference type="ARBA" id="ARBA00023002"/>
    </source>
</evidence>
<evidence type="ECO:0000259" key="3">
    <source>
        <dbReference type="PROSITE" id="PS51349"/>
    </source>
</evidence>
<dbReference type="Pfam" id="PF01070">
    <property type="entry name" value="FMN_dh"/>
    <property type="match status" value="1"/>
</dbReference>
<dbReference type="EMBL" id="SFCI01001319">
    <property type="protein sequence ID" value="TFY76107.1"/>
    <property type="molecule type" value="Genomic_DNA"/>
</dbReference>
<dbReference type="AlphaFoldDB" id="A0A4Y9ZPX4"/>
<dbReference type="GO" id="GO:0016491">
    <property type="term" value="F:oxidoreductase activity"/>
    <property type="evidence" value="ECO:0007669"/>
    <property type="project" value="UniProtKB-KW"/>
</dbReference>
<keyword evidence="5" id="KW-1185">Reference proteome</keyword>
<dbReference type="PANTHER" id="PTHR10578:SF86">
    <property type="entry name" value="DEPENDENT DEHYDROGENASE, PUTATIVE (AFU_ORTHOLOGUE AFUA_6G02720)-RELATED"/>
    <property type="match status" value="1"/>
</dbReference>
<feature type="domain" description="FMN hydroxy acid dehydrogenase" evidence="3">
    <location>
        <begin position="1"/>
        <end position="210"/>
    </location>
</feature>
<name>A0A4Y9ZPX4_9AGAM</name>
<gene>
    <name evidence="4" type="ORF">EWM64_g7905</name>
</gene>
<dbReference type="SUPFAM" id="SSF51412">
    <property type="entry name" value="Inosine monophosphate dehydrogenase (IMPDH)"/>
    <property type="match status" value="1"/>
</dbReference>
<dbReference type="OrthoDB" id="25826at2759"/>
<dbReference type="InterPro" id="IPR008259">
    <property type="entry name" value="FMN_hydac_DH_AS"/>
</dbReference>
<dbReference type="Proteomes" id="UP000298061">
    <property type="component" value="Unassembled WGS sequence"/>
</dbReference>
<evidence type="ECO:0000313" key="4">
    <source>
        <dbReference type="EMBL" id="TFY76107.1"/>
    </source>
</evidence>
<evidence type="ECO:0000313" key="5">
    <source>
        <dbReference type="Proteomes" id="UP000298061"/>
    </source>
</evidence>
<proteinExistence type="predicted"/>
<dbReference type="InterPro" id="IPR013785">
    <property type="entry name" value="Aldolase_TIM"/>
</dbReference>